<dbReference type="InterPro" id="IPR041673">
    <property type="entry name" value="TetR_C_23"/>
</dbReference>
<keyword evidence="1" id="KW-0805">Transcription regulation</keyword>
<reference evidence="6 7" key="1">
    <citation type="submission" date="2019-06" db="EMBL/GenBank/DDBJ databases">
        <title>Sequencing the genomes of 1000 actinobacteria strains.</title>
        <authorList>
            <person name="Klenk H.-P."/>
        </authorList>
    </citation>
    <scope>NUCLEOTIDE SEQUENCE [LARGE SCALE GENOMIC DNA]</scope>
    <source>
        <strain evidence="6 7">DSM 20427</strain>
    </source>
</reference>
<organism evidence="6 7">
    <name type="scientific">Microbacterium lacticum</name>
    <dbReference type="NCBI Taxonomy" id="33885"/>
    <lineage>
        <taxon>Bacteria</taxon>
        <taxon>Bacillati</taxon>
        <taxon>Actinomycetota</taxon>
        <taxon>Actinomycetes</taxon>
        <taxon>Micrococcales</taxon>
        <taxon>Microbacteriaceae</taxon>
        <taxon>Microbacterium</taxon>
    </lineage>
</organism>
<dbReference type="OrthoDB" id="116659at2"/>
<evidence type="ECO:0000256" key="2">
    <source>
        <dbReference type="ARBA" id="ARBA00023125"/>
    </source>
</evidence>
<dbReference type="InterPro" id="IPR050109">
    <property type="entry name" value="HTH-type_TetR-like_transc_reg"/>
</dbReference>
<keyword evidence="2 4" id="KW-0238">DNA-binding</keyword>
<comment type="caution">
    <text evidence="6">The sequence shown here is derived from an EMBL/GenBank/DDBJ whole genome shotgun (WGS) entry which is preliminary data.</text>
</comment>
<dbReference type="PANTHER" id="PTHR30055">
    <property type="entry name" value="HTH-TYPE TRANSCRIPTIONAL REGULATOR RUTR"/>
    <property type="match status" value="1"/>
</dbReference>
<sequence length="227" mass="24775">MFSSTGGPEKTTKSERTRALLRDLALRSFRERGYDATTMRLIAGEAGVSVGTTNYHFASKTDLVQELYIEVQERHRDAATPLLAETGDLIERLRIVYTTGLDQLTPYHAHAAEFVSAALAPRSGINPLAPESTSARDITEGLYTEAVAGARHTLPREIAAALPRALFLSHLLLALSWAYDDSPGQGRSRRLLDRGLSLLGLALPLARLPLLRRPLAELLALIGEARP</sequence>
<dbReference type="InterPro" id="IPR036271">
    <property type="entry name" value="Tet_transcr_reg_TetR-rel_C_sf"/>
</dbReference>
<dbReference type="Gene3D" id="1.10.357.10">
    <property type="entry name" value="Tetracycline Repressor, domain 2"/>
    <property type="match status" value="1"/>
</dbReference>
<dbReference type="InterPro" id="IPR001647">
    <property type="entry name" value="HTH_TetR"/>
</dbReference>
<dbReference type="GO" id="GO:0003700">
    <property type="term" value="F:DNA-binding transcription factor activity"/>
    <property type="evidence" value="ECO:0007669"/>
    <property type="project" value="TreeGrafter"/>
</dbReference>
<evidence type="ECO:0000256" key="1">
    <source>
        <dbReference type="ARBA" id="ARBA00023015"/>
    </source>
</evidence>
<dbReference type="AlphaFoldDB" id="A0A4Y3ULS1"/>
<dbReference type="SUPFAM" id="SSF48498">
    <property type="entry name" value="Tetracyclin repressor-like, C-terminal domain"/>
    <property type="match status" value="1"/>
</dbReference>
<keyword evidence="3" id="KW-0804">Transcription</keyword>
<evidence type="ECO:0000313" key="7">
    <source>
        <dbReference type="Proteomes" id="UP000319804"/>
    </source>
</evidence>
<name>A0A4Y3ULS1_9MICO</name>
<protein>
    <submittedName>
        <fullName evidence="6">TetR family transcriptional regulator</fullName>
    </submittedName>
</protein>
<dbReference type="PROSITE" id="PS50977">
    <property type="entry name" value="HTH_TETR_2"/>
    <property type="match status" value="1"/>
</dbReference>
<evidence type="ECO:0000256" key="3">
    <source>
        <dbReference type="ARBA" id="ARBA00023163"/>
    </source>
</evidence>
<gene>
    <name evidence="6" type="ORF">FHX68_0573</name>
</gene>
<proteinExistence type="predicted"/>
<feature type="DNA-binding region" description="H-T-H motif" evidence="4">
    <location>
        <begin position="38"/>
        <end position="57"/>
    </location>
</feature>
<dbReference type="GO" id="GO:0000976">
    <property type="term" value="F:transcription cis-regulatory region binding"/>
    <property type="evidence" value="ECO:0007669"/>
    <property type="project" value="TreeGrafter"/>
</dbReference>
<dbReference type="InterPro" id="IPR009057">
    <property type="entry name" value="Homeodomain-like_sf"/>
</dbReference>
<dbReference type="SUPFAM" id="SSF46689">
    <property type="entry name" value="Homeodomain-like"/>
    <property type="match status" value="1"/>
</dbReference>
<dbReference type="RefSeq" id="WP_141379694.1">
    <property type="nucleotide sequence ID" value="NZ_BJNA01000008.1"/>
</dbReference>
<dbReference type="PRINTS" id="PR00455">
    <property type="entry name" value="HTHTETR"/>
</dbReference>
<keyword evidence="7" id="KW-1185">Reference proteome</keyword>
<accession>A0A4Y3ULS1</accession>
<dbReference type="Pfam" id="PF17931">
    <property type="entry name" value="TetR_C_23"/>
    <property type="match status" value="1"/>
</dbReference>
<dbReference type="Proteomes" id="UP000319804">
    <property type="component" value="Unassembled WGS sequence"/>
</dbReference>
<dbReference type="PANTHER" id="PTHR30055:SF234">
    <property type="entry name" value="HTH-TYPE TRANSCRIPTIONAL REGULATOR BETI"/>
    <property type="match status" value="1"/>
</dbReference>
<dbReference type="EMBL" id="VFPS01000001">
    <property type="protein sequence ID" value="TQN00478.1"/>
    <property type="molecule type" value="Genomic_DNA"/>
</dbReference>
<evidence type="ECO:0000313" key="6">
    <source>
        <dbReference type="EMBL" id="TQN00478.1"/>
    </source>
</evidence>
<dbReference type="Pfam" id="PF00440">
    <property type="entry name" value="TetR_N"/>
    <property type="match status" value="1"/>
</dbReference>
<evidence type="ECO:0000259" key="5">
    <source>
        <dbReference type="PROSITE" id="PS50977"/>
    </source>
</evidence>
<feature type="domain" description="HTH tetR-type" evidence="5">
    <location>
        <begin position="15"/>
        <end position="75"/>
    </location>
</feature>
<evidence type="ECO:0000256" key="4">
    <source>
        <dbReference type="PROSITE-ProRule" id="PRU00335"/>
    </source>
</evidence>